<dbReference type="Proteomes" id="UP001165121">
    <property type="component" value="Unassembled WGS sequence"/>
</dbReference>
<sequence>MRARSARGCPLRARQAWKDIGAGAPTWGRRKGAEREGGGRPGSHDFRGLWGTNYRSSKHDDDTHANKIGIKDADSARKEHFAYNNYDDYDHGNYESLDHHSTGASEGNTSSDSQLERSTGARDVDITPGLGGLLQQLLSTMNQLDARMGQLEAATATDCPAGEAARGNWTTSPPSHLRATPATRSLRARPVAAPRTPDPGDGNDDSGSGSEGSSDSDGTSSVDGGQRAAQGQRRRRPRGRHIHHGRRANIKDLELPTFTPSPKVSVSTWIDRVDLALEGARSSGCGRWSDAELFFILGNKLMDSASRW</sequence>
<evidence type="ECO:0000256" key="1">
    <source>
        <dbReference type="SAM" id="MobiDB-lite"/>
    </source>
</evidence>
<feature type="region of interest" description="Disordered" evidence="1">
    <location>
        <begin position="158"/>
        <end position="247"/>
    </location>
</feature>
<feature type="compositionally biased region" description="Low complexity" evidence="1">
    <location>
        <begin position="205"/>
        <end position="231"/>
    </location>
</feature>
<reference evidence="2" key="1">
    <citation type="submission" date="2023-04" db="EMBL/GenBank/DDBJ databases">
        <title>Phytophthora fragariaefolia NBRC 109709.</title>
        <authorList>
            <person name="Ichikawa N."/>
            <person name="Sato H."/>
            <person name="Tonouchi N."/>
        </authorList>
    </citation>
    <scope>NUCLEOTIDE SEQUENCE</scope>
    <source>
        <strain evidence="2">NBRC 109709</strain>
    </source>
</reference>
<feature type="region of interest" description="Disordered" evidence="1">
    <location>
        <begin position="94"/>
        <end position="128"/>
    </location>
</feature>
<evidence type="ECO:0000313" key="2">
    <source>
        <dbReference type="EMBL" id="GMF44401.1"/>
    </source>
</evidence>
<feature type="region of interest" description="Disordered" evidence="1">
    <location>
        <begin position="1"/>
        <end position="66"/>
    </location>
</feature>
<organism evidence="2 3">
    <name type="scientific">Phytophthora fragariaefolia</name>
    <dbReference type="NCBI Taxonomy" id="1490495"/>
    <lineage>
        <taxon>Eukaryota</taxon>
        <taxon>Sar</taxon>
        <taxon>Stramenopiles</taxon>
        <taxon>Oomycota</taxon>
        <taxon>Peronosporomycetes</taxon>
        <taxon>Peronosporales</taxon>
        <taxon>Peronosporaceae</taxon>
        <taxon>Phytophthora</taxon>
    </lineage>
</organism>
<protein>
    <submittedName>
        <fullName evidence="2">Unnamed protein product</fullName>
    </submittedName>
</protein>
<feature type="compositionally biased region" description="Basic and acidic residues" evidence="1">
    <location>
        <begin position="57"/>
        <end position="66"/>
    </location>
</feature>
<proteinExistence type="predicted"/>
<gene>
    <name evidence="2" type="ORF">Pfra01_001544100</name>
</gene>
<dbReference type="EMBL" id="BSXT01001670">
    <property type="protein sequence ID" value="GMF44401.1"/>
    <property type="molecule type" value="Genomic_DNA"/>
</dbReference>
<feature type="compositionally biased region" description="Basic residues" evidence="1">
    <location>
        <begin position="232"/>
        <end position="247"/>
    </location>
</feature>
<accession>A0A9W7CW40</accession>
<name>A0A9W7CW40_9STRA</name>
<dbReference type="AlphaFoldDB" id="A0A9W7CW40"/>
<keyword evidence="3" id="KW-1185">Reference proteome</keyword>
<feature type="compositionally biased region" description="Polar residues" evidence="1">
    <location>
        <begin position="102"/>
        <end position="117"/>
    </location>
</feature>
<comment type="caution">
    <text evidence="2">The sequence shown here is derived from an EMBL/GenBank/DDBJ whole genome shotgun (WGS) entry which is preliminary data.</text>
</comment>
<evidence type="ECO:0000313" key="3">
    <source>
        <dbReference type="Proteomes" id="UP001165121"/>
    </source>
</evidence>
<feature type="compositionally biased region" description="Basic and acidic residues" evidence="1">
    <location>
        <begin position="31"/>
        <end position="47"/>
    </location>
</feature>